<organism evidence="1 2">
    <name type="scientific">Pseudomonas putida</name>
    <name type="common">Arthrobacter siderocapsulatus</name>
    <dbReference type="NCBI Taxonomy" id="303"/>
    <lineage>
        <taxon>Bacteria</taxon>
        <taxon>Pseudomonadati</taxon>
        <taxon>Pseudomonadota</taxon>
        <taxon>Gammaproteobacteria</taxon>
        <taxon>Pseudomonadales</taxon>
        <taxon>Pseudomonadaceae</taxon>
        <taxon>Pseudomonas</taxon>
    </lineage>
</organism>
<dbReference type="AlphaFoldDB" id="A0ABD7BJG3"/>
<protein>
    <submittedName>
        <fullName evidence="1">Uncharacterized protein</fullName>
    </submittedName>
</protein>
<sequence length="409" mass="46867">MTLVQTLYFIPCLGQEITDFLLHTVPPRRRRKVARYLQHVDLWLRHTQYKSLSDGPLPLEAYVHFYLSHISVYPGPAQPTEPRNYYLPVYIDDLLIQRELKGLGRLSNRQAASRIAAAMNWQEHHFGKNLDLLRSQMKKLYRQATRFVHATELTAHTKLYSGDSLELICGSCRGVEHWVRDVAMLRLLQETGCATSDLAKAKCTDLLRGYNDEWYFQFGKDKEICLSEGTATLLQVLLGRHHHLEKYRVNHQQLFSMGDVGVEFEMSAHEVEVVLERRYRFALMLSSVNCASAVNLYDPVATPFPEGFVSERTALISHPEKAHKVVNLQFTADFDKALERPNSAASDDQYCYEDWDAAIRNSRLALAEPQVLHANETPAEPRNANLRQKRVLIAGESIDETAWANWAVD</sequence>
<reference evidence="1 2" key="1">
    <citation type="submission" date="2020-09" db="EMBL/GenBank/DDBJ databases">
        <title>Co-existence of a novel multidrug-resistance efflux pump with carbapenem resistance gene blaVIM-2 in one megaplasmid in Pseudomonas putida.</title>
        <authorList>
            <person name="Peng K."/>
            <person name="Li R."/>
        </authorList>
    </citation>
    <scope>NUCLEOTIDE SEQUENCE [LARGE SCALE GENOMIC DNA]</scope>
    <source>
        <strain evidence="1 2">ZXPA-20</strain>
    </source>
</reference>
<dbReference type="Proteomes" id="UP000516786">
    <property type="component" value="Chromosome"/>
</dbReference>
<dbReference type="EMBL" id="CP061723">
    <property type="protein sequence ID" value="QOD00851.1"/>
    <property type="molecule type" value="Genomic_DNA"/>
</dbReference>
<evidence type="ECO:0000313" key="2">
    <source>
        <dbReference type="Proteomes" id="UP000516786"/>
    </source>
</evidence>
<evidence type="ECO:0000313" key="1">
    <source>
        <dbReference type="EMBL" id="QOD00851.1"/>
    </source>
</evidence>
<accession>A0ABD7BJG3</accession>
<gene>
    <name evidence="1" type="ORF">ID616_14685</name>
</gene>
<dbReference type="RefSeq" id="WP_191087801.1">
    <property type="nucleotide sequence ID" value="NZ_CP061723.1"/>
</dbReference>
<proteinExistence type="predicted"/>
<name>A0ABD7BJG3_PSEPU</name>